<keyword evidence="1" id="KW-0489">Methyltransferase</keyword>
<dbReference type="SUPFAM" id="SSF82282">
    <property type="entry name" value="Homocysteine S-methyltransferase"/>
    <property type="match status" value="1"/>
</dbReference>
<dbReference type="GO" id="GO:0008168">
    <property type="term" value="F:methyltransferase activity"/>
    <property type="evidence" value="ECO:0007669"/>
    <property type="project" value="UniProtKB-KW"/>
</dbReference>
<organism evidence="4">
    <name type="scientific">marine metagenome</name>
    <dbReference type="NCBI Taxonomy" id="408172"/>
    <lineage>
        <taxon>unclassified sequences</taxon>
        <taxon>metagenomes</taxon>
        <taxon>ecological metagenomes</taxon>
    </lineage>
</organism>
<dbReference type="AlphaFoldDB" id="A0A382PS17"/>
<feature type="domain" description="Hcy-binding" evidence="3">
    <location>
        <begin position="1"/>
        <end position="161"/>
    </location>
</feature>
<dbReference type="PANTHER" id="PTHR11103:SF18">
    <property type="entry name" value="SLR1189 PROTEIN"/>
    <property type="match status" value="1"/>
</dbReference>
<name>A0A382PS17_9ZZZZ</name>
<dbReference type="InterPro" id="IPR036589">
    <property type="entry name" value="HCY_dom_sf"/>
</dbReference>
<sequence>DFFYLDVMSSGLECEIALKTIESFNLPVLVGIHLKDKGLLPSGEKINDVVKKYKNKNWLGVIMACISPKAYKTALKDLKQLDMPYGFKLNAFKNIPEGYTVASKDQWGNAGNPTTVLGVNTDLNESKFYECSKKFMENGATILGGCCEIRPSHIKEISKLKLIDTSNPKI</sequence>
<dbReference type="PANTHER" id="PTHR11103">
    <property type="entry name" value="SLR1189 PROTEIN"/>
    <property type="match status" value="1"/>
</dbReference>
<accession>A0A382PS17</accession>
<evidence type="ECO:0000313" key="4">
    <source>
        <dbReference type="EMBL" id="SVC74782.1"/>
    </source>
</evidence>
<dbReference type="PROSITE" id="PS50970">
    <property type="entry name" value="HCY"/>
    <property type="match status" value="1"/>
</dbReference>
<evidence type="ECO:0000256" key="1">
    <source>
        <dbReference type="ARBA" id="ARBA00022603"/>
    </source>
</evidence>
<gene>
    <name evidence="4" type="ORF">METZ01_LOCUS327636</name>
</gene>
<evidence type="ECO:0000256" key="2">
    <source>
        <dbReference type="ARBA" id="ARBA00022679"/>
    </source>
</evidence>
<feature type="non-terminal residue" evidence="4">
    <location>
        <position position="1"/>
    </location>
</feature>
<dbReference type="EMBL" id="UINC01108576">
    <property type="protein sequence ID" value="SVC74782.1"/>
    <property type="molecule type" value="Genomic_DNA"/>
</dbReference>
<dbReference type="Gene3D" id="3.20.20.330">
    <property type="entry name" value="Homocysteine-binding-like domain"/>
    <property type="match status" value="1"/>
</dbReference>
<dbReference type="InterPro" id="IPR003726">
    <property type="entry name" value="HCY_dom"/>
</dbReference>
<keyword evidence="2" id="KW-0808">Transferase</keyword>
<reference evidence="4" key="1">
    <citation type="submission" date="2018-05" db="EMBL/GenBank/DDBJ databases">
        <authorList>
            <person name="Lanie J.A."/>
            <person name="Ng W.-L."/>
            <person name="Kazmierczak K.M."/>
            <person name="Andrzejewski T.M."/>
            <person name="Davidsen T.M."/>
            <person name="Wayne K.J."/>
            <person name="Tettelin H."/>
            <person name="Glass J.I."/>
            <person name="Rusch D."/>
            <person name="Podicherti R."/>
            <person name="Tsui H.-C.T."/>
            <person name="Winkler M.E."/>
        </authorList>
    </citation>
    <scope>NUCLEOTIDE SEQUENCE</scope>
</reference>
<protein>
    <recommendedName>
        <fullName evidence="3">Hcy-binding domain-containing protein</fullName>
    </recommendedName>
</protein>
<proteinExistence type="predicted"/>
<dbReference type="Pfam" id="PF02574">
    <property type="entry name" value="S-methyl_trans"/>
    <property type="match status" value="1"/>
</dbReference>
<evidence type="ECO:0000259" key="3">
    <source>
        <dbReference type="PROSITE" id="PS50970"/>
    </source>
</evidence>
<dbReference type="GO" id="GO:0032259">
    <property type="term" value="P:methylation"/>
    <property type="evidence" value="ECO:0007669"/>
    <property type="project" value="UniProtKB-KW"/>
</dbReference>